<accession>A0A820KA50</accession>
<comment type="caution">
    <text evidence="1">The sequence shown here is derived from an EMBL/GenBank/DDBJ whole genome shotgun (WGS) entry which is preliminary data.</text>
</comment>
<dbReference type="Proteomes" id="UP000663836">
    <property type="component" value="Unassembled WGS sequence"/>
</dbReference>
<protein>
    <submittedName>
        <fullName evidence="1">Uncharacterized protein</fullName>
    </submittedName>
</protein>
<feature type="non-terminal residue" evidence="1">
    <location>
        <position position="1"/>
    </location>
</feature>
<name>A0A820KA50_9BILA</name>
<gene>
    <name evidence="1" type="ORF">JBS370_LOCUS41510</name>
</gene>
<dbReference type="EMBL" id="CAJOBD010046612">
    <property type="protein sequence ID" value="CAF4337703.1"/>
    <property type="molecule type" value="Genomic_DNA"/>
</dbReference>
<proteinExistence type="predicted"/>
<reference evidence="1" key="1">
    <citation type="submission" date="2021-02" db="EMBL/GenBank/DDBJ databases">
        <authorList>
            <person name="Nowell W R."/>
        </authorList>
    </citation>
    <scope>NUCLEOTIDE SEQUENCE</scope>
</reference>
<evidence type="ECO:0000313" key="1">
    <source>
        <dbReference type="EMBL" id="CAF4337703.1"/>
    </source>
</evidence>
<evidence type="ECO:0000313" key="2">
    <source>
        <dbReference type="Proteomes" id="UP000663836"/>
    </source>
</evidence>
<sequence>LENMEDLSQLNALKILKHVMSLTDLFILANSLSFAELKQEINMPNGEILSQCLQLSNGKKESTFGRQMTHLTF</sequence>
<organism evidence="1 2">
    <name type="scientific">Rotaria sordida</name>
    <dbReference type="NCBI Taxonomy" id="392033"/>
    <lineage>
        <taxon>Eukaryota</taxon>
        <taxon>Metazoa</taxon>
        <taxon>Spiralia</taxon>
        <taxon>Gnathifera</taxon>
        <taxon>Rotifera</taxon>
        <taxon>Eurotatoria</taxon>
        <taxon>Bdelloidea</taxon>
        <taxon>Philodinida</taxon>
        <taxon>Philodinidae</taxon>
        <taxon>Rotaria</taxon>
    </lineage>
</organism>
<dbReference type="AlphaFoldDB" id="A0A820KA50"/>